<dbReference type="EMBL" id="SKBQ01000032">
    <property type="protein sequence ID" value="TPX13690.1"/>
    <property type="molecule type" value="Genomic_DNA"/>
</dbReference>
<dbReference type="Pfam" id="PF08501">
    <property type="entry name" value="Shikimate_dh_N"/>
    <property type="match status" value="1"/>
</dbReference>
<dbReference type="Gene3D" id="3.40.50.10860">
    <property type="entry name" value="Leucine Dehydrogenase, chain A, domain 1"/>
    <property type="match status" value="1"/>
</dbReference>
<dbReference type="STRING" id="1093900.A0A507BAS6"/>
<protein>
    <recommendedName>
        <fullName evidence="1">Shikimate dehydrogenase substrate binding N-terminal domain-containing protein</fullName>
    </recommendedName>
</protein>
<dbReference type="OrthoDB" id="204377at2759"/>
<organism evidence="2 3">
    <name type="scientific">Thyridium curvatum</name>
    <dbReference type="NCBI Taxonomy" id="1093900"/>
    <lineage>
        <taxon>Eukaryota</taxon>
        <taxon>Fungi</taxon>
        <taxon>Dikarya</taxon>
        <taxon>Ascomycota</taxon>
        <taxon>Pezizomycotina</taxon>
        <taxon>Sordariomycetes</taxon>
        <taxon>Sordariomycetidae</taxon>
        <taxon>Thyridiales</taxon>
        <taxon>Thyridiaceae</taxon>
        <taxon>Thyridium</taxon>
    </lineage>
</organism>
<name>A0A507BAS6_9PEZI</name>
<dbReference type="GO" id="GO:0009423">
    <property type="term" value="P:chorismate biosynthetic process"/>
    <property type="evidence" value="ECO:0007669"/>
    <property type="project" value="TreeGrafter"/>
</dbReference>
<evidence type="ECO:0000313" key="2">
    <source>
        <dbReference type="EMBL" id="TPX13690.1"/>
    </source>
</evidence>
<dbReference type="Gene3D" id="3.40.50.720">
    <property type="entry name" value="NAD(P)-binding Rossmann-like Domain"/>
    <property type="match status" value="1"/>
</dbReference>
<feature type="domain" description="Shikimate dehydrogenase substrate binding N-terminal" evidence="1">
    <location>
        <begin position="77"/>
        <end position="156"/>
    </location>
</feature>
<dbReference type="GeneID" id="41973340"/>
<dbReference type="RefSeq" id="XP_030995401.1">
    <property type="nucleotide sequence ID" value="XM_031140465.1"/>
</dbReference>
<dbReference type="PANTHER" id="PTHR21089:SF1">
    <property type="entry name" value="BIFUNCTIONAL 3-DEHYDROQUINATE DEHYDRATASE_SHIKIMATE DEHYDROGENASE, CHLOROPLASTIC"/>
    <property type="match status" value="1"/>
</dbReference>
<dbReference type="SUPFAM" id="SSF51735">
    <property type="entry name" value="NAD(P)-binding Rossmann-fold domains"/>
    <property type="match status" value="1"/>
</dbReference>
<dbReference type="GO" id="GO:0004764">
    <property type="term" value="F:shikimate 3-dehydrogenase (NADP+) activity"/>
    <property type="evidence" value="ECO:0007669"/>
    <property type="project" value="InterPro"/>
</dbReference>
<evidence type="ECO:0000259" key="1">
    <source>
        <dbReference type="Pfam" id="PF08501"/>
    </source>
</evidence>
<dbReference type="Proteomes" id="UP000319257">
    <property type="component" value="Unassembled WGS sequence"/>
</dbReference>
<reference evidence="2 3" key="1">
    <citation type="submission" date="2019-06" db="EMBL/GenBank/DDBJ databases">
        <title>Draft genome sequence of the filamentous fungus Phialemoniopsis curvata isolated from diesel fuel.</title>
        <authorList>
            <person name="Varaljay V.A."/>
            <person name="Lyon W.J."/>
            <person name="Crouch A.L."/>
            <person name="Drake C.E."/>
            <person name="Hollomon J.M."/>
            <person name="Nadeau L.J."/>
            <person name="Nunn H.S."/>
            <person name="Stevenson B.S."/>
            <person name="Bojanowski C.L."/>
            <person name="Crookes-Goodson W.J."/>
        </authorList>
    </citation>
    <scope>NUCLEOTIDE SEQUENCE [LARGE SCALE GENOMIC DNA]</scope>
    <source>
        <strain evidence="2 3">D216</strain>
    </source>
</reference>
<dbReference type="InterPro" id="IPR046346">
    <property type="entry name" value="Aminoacid_DH-like_N_sf"/>
</dbReference>
<dbReference type="GO" id="GO:0019632">
    <property type="term" value="P:shikimate metabolic process"/>
    <property type="evidence" value="ECO:0007669"/>
    <property type="project" value="TreeGrafter"/>
</dbReference>
<evidence type="ECO:0000313" key="3">
    <source>
        <dbReference type="Proteomes" id="UP000319257"/>
    </source>
</evidence>
<proteinExistence type="predicted"/>
<sequence length="368" mass="41109">MRDDLSCAGERAARTDRLKIVSEQGSKISLPPMEEARNSSELSWDEPKGSWRAAQAYGRSPFQVDRSYLNKPLRVYLFGSHISESLSPKVNELVYKELQLSWTFSLYTTTDPDEFRRVIQEPDVIGASVTMPNKLSFMPVADVITDEVRAMGAMNTTFVKLDPQGRRLHIGTNTDWVGLKHTIYGMPRSEELGRGRPSLVLGSGGAARSALFAVWEAVCPSEIYVVNRARSEAEEMIAGLGETAPRVKLRFIGSLDEARTLPAPAVIVGTVPDTEPETADEELAWQICTTFVKRQGKDGFVVDMSYMPSPHTSLCREAERHGATVRRGDEVLIQVCLAQISFWAERDMNTGERARRILQQIREADSRK</sequence>
<accession>A0A507BAS6</accession>
<comment type="caution">
    <text evidence="2">The sequence shown here is derived from an EMBL/GenBank/DDBJ whole genome shotgun (WGS) entry which is preliminary data.</text>
</comment>
<dbReference type="AlphaFoldDB" id="A0A507BAS6"/>
<dbReference type="InParanoid" id="A0A507BAS6"/>
<keyword evidence="3" id="KW-1185">Reference proteome</keyword>
<dbReference type="InterPro" id="IPR013708">
    <property type="entry name" value="Shikimate_DH-bd_N"/>
</dbReference>
<dbReference type="SUPFAM" id="SSF53223">
    <property type="entry name" value="Aminoacid dehydrogenase-like, N-terminal domain"/>
    <property type="match status" value="1"/>
</dbReference>
<gene>
    <name evidence="2" type="ORF">E0L32_005893</name>
</gene>
<dbReference type="InterPro" id="IPR022893">
    <property type="entry name" value="Shikimate_DH_fam"/>
</dbReference>
<dbReference type="InterPro" id="IPR036291">
    <property type="entry name" value="NAD(P)-bd_dom_sf"/>
</dbReference>
<dbReference type="PANTHER" id="PTHR21089">
    <property type="entry name" value="SHIKIMATE DEHYDROGENASE"/>
    <property type="match status" value="1"/>
</dbReference>